<dbReference type="InterPro" id="IPR020946">
    <property type="entry name" value="Flavin_mOase-like"/>
</dbReference>
<protein>
    <submittedName>
        <fullName evidence="4">Monooxygenase flavin-binding family protein</fullName>
    </submittedName>
</protein>
<dbReference type="Proteomes" id="UP000029444">
    <property type="component" value="Unassembled WGS sequence"/>
</dbReference>
<name>A0A095SMR1_9GAMM</name>
<reference evidence="4 5" key="1">
    <citation type="submission" date="2012-09" db="EMBL/GenBank/DDBJ databases">
        <title>Genome Sequence of alkane-degrading Bacterium Alcanivorax sp. 19-m-6.</title>
        <authorList>
            <person name="Lai Q."/>
            <person name="Shao Z."/>
        </authorList>
    </citation>
    <scope>NUCLEOTIDE SEQUENCE [LARGE SCALE GENOMIC DNA]</scope>
    <source>
        <strain evidence="4 5">19-m-6</strain>
    </source>
</reference>
<organism evidence="4 5">
    <name type="scientific">Alcanivorax nanhaiticus</name>
    <dbReference type="NCBI Taxonomy" id="1177154"/>
    <lineage>
        <taxon>Bacteria</taxon>
        <taxon>Pseudomonadati</taxon>
        <taxon>Pseudomonadota</taxon>
        <taxon>Gammaproteobacteria</taxon>
        <taxon>Oceanospirillales</taxon>
        <taxon>Alcanivoracaceae</taxon>
        <taxon>Alcanivorax</taxon>
    </lineage>
</organism>
<dbReference type="eggNOG" id="COG2072">
    <property type="taxonomic scope" value="Bacteria"/>
</dbReference>
<keyword evidence="5" id="KW-1185">Reference proteome</keyword>
<gene>
    <name evidence="4" type="ORF">Y5S_00818</name>
</gene>
<proteinExistence type="predicted"/>
<dbReference type="GO" id="GO:0050660">
    <property type="term" value="F:flavin adenine dinucleotide binding"/>
    <property type="evidence" value="ECO:0007669"/>
    <property type="project" value="InterPro"/>
</dbReference>
<evidence type="ECO:0000256" key="2">
    <source>
        <dbReference type="ARBA" id="ARBA00022827"/>
    </source>
</evidence>
<dbReference type="InterPro" id="IPR051209">
    <property type="entry name" value="FAD-bind_Monooxygenase_sf"/>
</dbReference>
<keyword evidence="1" id="KW-0285">Flavoprotein</keyword>
<evidence type="ECO:0000256" key="3">
    <source>
        <dbReference type="ARBA" id="ARBA00023002"/>
    </source>
</evidence>
<dbReference type="AlphaFoldDB" id="A0A095SMR1"/>
<dbReference type="PATRIC" id="fig|1177154.3.peg.825"/>
<dbReference type="Gene3D" id="3.50.50.60">
    <property type="entry name" value="FAD/NAD(P)-binding domain"/>
    <property type="match status" value="2"/>
</dbReference>
<dbReference type="PANTHER" id="PTHR42877">
    <property type="entry name" value="L-ORNITHINE N(5)-MONOOXYGENASE-RELATED"/>
    <property type="match status" value="1"/>
</dbReference>
<dbReference type="STRING" id="1177154.Y5S_00818"/>
<dbReference type="OrthoDB" id="312624at2"/>
<dbReference type="RefSeq" id="WP_035230747.1">
    <property type="nucleotide sequence ID" value="NZ_ARXV01000003.1"/>
</dbReference>
<keyword evidence="2" id="KW-0274">FAD</keyword>
<comment type="caution">
    <text evidence="4">The sequence shown here is derived from an EMBL/GenBank/DDBJ whole genome shotgun (WGS) entry which is preliminary data.</text>
</comment>
<dbReference type="InterPro" id="IPR036188">
    <property type="entry name" value="FAD/NAD-bd_sf"/>
</dbReference>
<keyword evidence="3" id="KW-0560">Oxidoreductase</keyword>
<evidence type="ECO:0000256" key="1">
    <source>
        <dbReference type="ARBA" id="ARBA00022630"/>
    </source>
</evidence>
<dbReference type="Pfam" id="PF00743">
    <property type="entry name" value="FMO-like"/>
    <property type="match status" value="1"/>
</dbReference>
<dbReference type="PANTHER" id="PTHR42877:SF4">
    <property type="entry name" value="FAD_NAD(P)-BINDING DOMAIN-CONTAINING PROTEIN-RELATED"/>
    <property type="match status" value="1"/>
</dbReference>
<evidence type="ECO:0000313" key="4">
    <source>
        <dbReference type="EMBL" id="KGD65594.1"/>
    </source>
</evidence>
<dbReference type="EMBL" id="ARXV01000003">
    <property type="protein sequence ID" value="KGD65594.1"/>
    <property type="molecule type" value="Genomic_DNA"/>
</dbReference>
<dbReference type="GO" id="GO:0004499">
    <property type="term" value="F:N,N-dimethylaniline monooxygenase activity"/>
    <property type="evidence" value="ECO:0007669"/>
    <property type="project" value="InterPro"/>
</dbReference>
<dbReference type="GO" id="GO:0050661">
    <property type="term" value="F:NADP binding"/>
    <property type="evidence" value="ECO:0007669"/>
    <property type="project" value="InterPro"/>
</dbReference>
<sequence length="506" mass="57259">MNSKVKISTKTINKETAIVGAGFGGLCMAIKMLEAGNEDFVILEKAKEVGGAWYFNGYPGAACDVQSHLYSFSFNGKADWSKRYAPRDEIENYILDTVEKYNLRRFIRFEEEVNEAHFDADTGKWTVRTGAGSTVVCRHFVLASGPLHVPNKPDIKGLKRFKGKVMHSAEWDHGYDLVGKKVISIGTGGSAIQYCPEIAPKVKKLSVFQRSAAWVIPRDERGYPAIQQRLFARFPGWRKLHRARLYWSNESRVAPASSTRAAQFLGTLCKQFIRFQVKDKALVEKLTPDYAFGCKRVLISNKWYPMFNRKNVELVTAGIREVKANSVITDDGVEHEADCIILGTGFVVDPRIYMKDFPLTGLPGRDLHKDWADSSEAYYGMTVSGYPNLYMLVGPNTGLGHNSIVFMIECQVNYIIQCMKLLKAEGADYLDVKPAAQQAFNDDVQRRLQGTTWTSGCTSWYQQEDGKNFALWPGSTWRYWLKTRQVRSTDYEFVHVEETEKEAVTA</sequence>
<accession>A0A095SMR1</accession>
<keyword evidence="4" id="KW-0503">Monooxygenase</keyword>
<evidence type="ECO:0000313" key="5">
    <source>
        <dbReference type="Proteomes" id="UP000029444"/>
    </source>
</evidence>
<dbReference type="SUPFAM" id="SSF51905">
    <property type="entry name" value="FAD/NAD(P)-binding domain"/>
    <property type="match status" value="1"/>
</dbReference>